<sequence length="204" mass="23270">MAQIKVNNDSMNSKIRYSSKQYSNAARNYLPFWTLENLGCETCMVSTYNSLPAVPLHLILHADDPSQSQDAGNNHLFHLYHYPCHSQNDGCCCHLLLESATNLPQTSNFLAAELSPNQRTVQCLGLWAQNSPQLLMFNQNPLLFLCLSYQPVSACKKEHKLPMSLYYPRLQDPHDGHQSRTTRLSLHEKHKLYSDHLPCLHSGY</sequence>
<accession>A0A0A9EMR8</accession>
<reference evidence="1" key="2">
    <citation type="journal article" date="2015" name="Data Brief">
        <title>Shoot transcriptome of the giant reed, Arundo donax.</title>
        <authorList>
            <person name="Barrero R.A."/>
            <person name="Guerrero F.D."/>
            <person name="Moolhuijzen P."/>
            <person name="Goolsby J.A."/>
            <person name="Tidwell J."/>
            <person name="Bellgard S.E."/>
            <person name="Bellgard M.I."/>
        </authorList>
    </citation>
    <scope>NUCLEOTIDE SEQUENCE</scope>
    <source>
        <tissue evidence="1">Shoot tissue taken approximately 20 cm above the soil surface</tissue>
    </source>
</reference>
<proteinExistence type="predicted"/>
<protein>
    <submittedName>
        <fullName evidence="1">Uncharacterized protein</fullName>
    </submittedName>
</protein>
<reference evidence="1" key="1">
    <citation type="submission" date="2014-09" db="EMBL/GenBank/DDBJ databases">
        <authorList>
            <person name="Magalhaes I.L.F."/>
            <person name="Oliveira U."/>
            <person name="Santos F.R."/>
            <person name="Vidigal T.H.D.A."/>
            <person name="Brescovit A.D."/>
            <person name="Santos A.J."/>
        </authorList>
    </citation>
    <scope>NUCLEOTIDE SEQUENCE</scope>
    <source>
        <tissue evidence="1">Shoot tissue taken approximately 20 cm above the soil surface</tissue>
    </source>
</reference>
<name>A0A0A9EMR8_ARUDO</name>
<organism evidence="1">
    <name type="scientific">Arundo donax</name>
    <name type="common">Giant reed</name>
    <name type="synonym">Donax arundinaceus</name>
    <dbReference type="NCBI Taxonomy" id="35708"/>
    <lineage>
        <taxon>Eukaryota</taxon>
        <taxon>Viridiplantae</taxon>
        <taxon>Streptophyta</taxon>
        <taxon>Embryophyta</taxon>
        <taxon>Tracheophyta</taxon>
        <taxon>Spermatophyta</taxon>
        <taxon>Magnoliopsida</taxon>
        <taxon>Liliopsida</taxon>
        <taxon>Poales</taxon>
        <taxon>Poaceae</taxon>
        <taxon>PACMAD clade</taxon>
        <taxon>Arundinoideae</taxon>
        <taxon>Arundineae</taxon>
        <taxon>Arundo</taxon>
    </lineage>
</organism>
<dbReference type="AlphaFoldDB" id="A0A0A9EMR8"/>
<dbReference type="EMBL" id="GBRH01198790">
    <property type="protein sequence ID" value="JAD99105.1"/>
    <property type="molecule type" value="Transcribed_RNA"/>
</dbReference>
<evidence type="ECO:0000313" key="1">
    <source>
        <dbReference type="EMBL" id="JAD99105.1"/>
    </source>
</evidence>